<keyword evidence="8" id="KW-0449">Lipoprotein</keyword>
<name>A0A371IJY5_9FIRM</name>
<dbReference type="EMBL" id="MBEW02000020">
    <property type="protein sequence ID" value="RDY20789.1"/>
    <property type="molecule type" value="Genomic_DNA"/>
</dbReference>
<dbReference type="GO" id="GO:0005886">
    <property type="term" value="C:plasma membrane"/>
    <property type="evidence" value="ECO:0007669"/>
    <property type="project" value="UniProtKB-SubCell"/>
</dbReference>
<dbReference type="SUPFAM" id="SSF53850">
    <property type="entry name" value="Periplasmic binding protein-like II"/>
    <property type="match status" value="2"/>
</dbReference>
<dbReference type="PROSITE" id="PS51257">
    <property type="entry name" value="PROKAR_LIPOPROTEIN"/>
    <property type="match status" value="1"/>
</dbReference>
<evidence type="ECO:0000313" key="11">
    <source>
        <dbReference type="EMBL" id="TRW26081.1"/>
    </source>
</evidence>
<keyword evidence="5" id="KW-0592">Phosphate transport</keyword>
<dbReference type="OrthoDB" id="9790048at2"/>
<reference evidence="10 12" key="1">
    <citation type="journal article" date="2016" name="Genome Announc.">
        <title>Draft Genome Sequence of Criibacterium bergeronii gen. nov., sp. nov., Strain CCRI-22567T, Isolated from a Vaginal Sample from a Woman with Bacterial Vaginosis.</title>
        <authorList>
            <person name="Maheux A.F."/>
            <person name="Berube E."/>
            <person name="Boudreau D.K."/>
            <person name="Raymond F."/>
            <person name="Corbeil J."/>
            <person name="Roy P.H."/>
            <person name="Boissinot M."/>
            <person name="Omar R.F."/>
        </authorList>
    </citation>
    <scope>NUCLEOTIDE SEQUENCE [LARGE SCALE GENOMIC DNA]</scope>
    <source>
        <strain evidence="10 12">CCRI-22567</strain>
    </source>
</reference>
<dbReference type="Proteomes" id="UP000093352">
    <property type="component" value="Unassembled WGS sequence"/>
</dbReference>
<keyword evidence="6" id="KW-0732">Signal</keyword>
<evidence type="ECO:0000256" key="8">
    <source>
        <dbReference type="ARBA" id="ARBA00023288"/>
    </source>
</evidence>
<evidence type="ECO:0000256" key="5">
    <source>
        <dbReference type="ARBA" id="ARBA00022592"/>
    </source>
</evidence>
<keyword evidence="7" id="KW-0564">Palmitate</keyword>
<dbReference type="Pfam" id="PF12849">
    <property type="entry name" value="PBP_like_2"/>
    <property type="match status" value="2"/>
</dbReference>
<dbReference type="RefSeq" id="WP_068912450.1">
    <property type="nucleotide sequence ID" value="NZ_MBEW02000020.1"/>
</dbReference>
<keyword evidence="5" id="KW-0813">Transport</keyword>
<comment type="similarity">
    <text evidence="3">Belongs to the PstS family.</text>
</comment>
<comment type="caution">
    <text evidence="10">The sequence shown here is derived from an EMBL/GenBank/DDBJ whole genome shotgun (WGS) entry which is preliminary data.</text>
</comment>
<evidence type="ECO:0000313" key="10">
    <source>
        <dbReference type="EMBL" id="RDY20789.1"/>
    </source>
</evidence>
<proteinExistence type="inferred from homology"/>
<comment type="subcellular location">
    <subcellularLocation>
        <location evidence="2">Cell membrane</location>
        <topology evidence="2">Lipid-anchor</topology>
    </subcellularLocation>
</comment>
<dbReference type="PANTHER" id="PTHR30570">
    <property type="entry name" value="PERIPLASMIC PHOSPHATE BINDING COMPONENT OF PHOSPHATE ABC TRANSPORTER"/>
    <property type="match status" value="1"/>
</dbReference>
<evidence type="ECO:0000256" key="6">
    <source>
        <dbReference type="ARBA" id="ARBA00022729"/>
    </source>
</evidence>
<sequence>MKLNKIVKGVFAVALVATLAACGGAKDATQTKGDAASQGEIAVISRESGSGTRGAFIELTKVEAKGDDGKKKDMTIDTAEIANSTNIVMTSVANNPAAIGYISLGSVNDKVKALKVDGVEATAAGVKDGSYKLSRPFNIATKGEASPEAQDFINFILSKQGQEVVEKEGYIAKIETPAEYTGNGMKGKITISGSSSVTPVMEKLKEAYNVINPDMAIQIQQSDSTTGMTDAINGISDIGMASRELKEEEKASLTPTVIALDGIAIIVNNENATTDMSMEQIKGVYTGEITSWDALAAK</sequence>
<evidence type="ECO:0000256" key="7">
    <source>
        <dbReference type="ARBA" id="ARBA00023139"/>
    </source>
</evidence>
<dbReference type="Proteomes" id="UP000319424">
    <property type="component" value="Unassembled WGS sequence"/>
</dbReference>
<dbReference type="STRING" id="1871336.BBG48_02250"/>
<dbReference type="InterPro" id="IPR050811">
    <property type="entry name" value="Phosphate_ABC_transporter"/>
</dbReference>
<feature type="domain" description="PBP" evidence="9">
    <location>
        <begin position="34"/>
        <end position="159"/>
    </location>
</feature>
<comment type="subunit">
    <text evidence="4">The complex is composed of two ATP-binding proteins (PstB), two transmembrane proteins (PstC and PstA) and a solute-binding protein (PstS).</text>
</comment>
<reference evidence="10" key="2">
    <citation type="submission" date="2018-07" db="EMBL/GenBank/DDBJ databases">
        <authorList>
            <person name="Quirk P.G."/>
            <person name="Krulwich T.A."/>
        </authorList>
    </citation>
    <scope>NUCLEOTIDE SEQUENCE</scope>
    <source>
        <strain evidence="10">CCRI-22567</strain>
    </source>
</reference>
<dbReference type="InterPro" id="IPR024370">
    <property type="entry name" value="PBP_domain"/>
</dbReference>
<dbReference type="PANTHER" id="PTHR30570:SF1">
    <property type="entry name" value="PHOSPHATE-BINDING PROTEIN PSTS"/>
    <property type="match status" value="1"/>
</dbReference>
<keyword evidence="12" id="KW-1185">Reference proteome</keyword>
<dbReference type="Gene3D" id="3.40.190.10">
    <property type="entry name" value="Periplasmic binding protein-like II"/>
    <property type="match status" value="4"/>
</dbReference>
<reference evidence="11 13" key="3">
    <citation type="submission" date="2019-07" db="EMBL/GenBank/DDBJ databases">
        <title>Criibacterium bergeronii gen. nov., sp. nov. isolated from human clinical samples.</title>
        <authorList>
            <person name="Maheux A.F."/>
            <person name="Boudreau D.K."/>
            <person name="Berube E."/>
            <person name="Brodeur S."/>
            <person name="Bernard K.A."/>
            <person name="Abed J.Y."/>
            <person name="Ducrey E."/>
            <person name="Guay E.F."/>
            <person name="Raymond F."/>
            <person name="Corbeil J."/>
            <person name="Domingo M.-C."/>
            <person name="Roy P.H."/>
            <person name="Boissinot M."/>
            <person name="Tocheva E.I."/>
            <person name="Omar R.F."/>
        </authorList>
    </citation>
    <scope>NUCLEOTIDE SEQUENCE [LARGE SCALE GENOMIC DNA]</scope>
    <source>
        <strain evidence="11 13">CCRI-24246</strain>
    </source>
</reference>
<evidence type="ECO:0000313" key="12">
    <source>
        <dbReference type="Proteomes" id="UP000093352"/>
    </source>
</evidence>
<evidence type="ECO:0000256" key="1">
    <source>
        <dbReference type="ARBA" id="ARBA00002841"/>
    </source>
</evidence>
<protein>
    <submittedName>
        <fullName evidence="10">Phosphate ABC transporter substrate-binding protein</fullName>
    </submittedName>
</protein>
<evidence type="ECO:0000313" key="13">
    <source>
        <dbReference type="Proteomes" id="UP000319424"/>
    </source>
</evidence>
<dbReference type="GO" id="GO:0006817">
    <property type="term" value="P:phosphate ion transport"/>
    <property type="evidence" value="ECO:0007669"/>
    <property type="project" value="UniProtKB-KW"/>
</dbReference>
<dbReference type="AlphaFoldDB" id="A0A371IJY5"/>
<evidence type="ECO:0000256" key="4">
    <source>
        <dbReference type="ARBA" id="ARBA00011529"/>
    </source>
</evidence>
<accession>A0A371IJY5</accession>
<dbReference type="EMBL" id="VJXW01000008">
    <property type="protein sequence ID" value="TRW26081.1"/>
    <property type="molecule type" value="Genomic_DNA"/>
</dbReference>
<feature type="domain" description="PBP" evidence="9">
    <location>
        <begin position="182"/>
        <end position="294"/>
    </location>
</feature>
<organism evidence="10 12">
    <name type="scientific">Criibacterium bergeronii</name>
    <dbReference type="NCBI Taxonomy" id="1871336"/>
    <lineage>
        <taxon>Bacteria</taxon>
        <taxon>Bacillati</taxon>
        <taxon>Bacillota</taxon>
        <taxon>Clostridia</taxon>
        <taxon>Peptostreptococcales</taxon>
        <taxon>Filifactoraceae</taxon>
        <taxon>Criibacterium</taxon>
    </lineage>
</organism>
<evidence type="ECO:0000256" key="3">
    <source>
        <dbReference type="ARBA" id="ARBA00008725"/>
    </source>
</evidence>
<evidence type="ECO:0000256" key="2">
    <source>
        <dbReference type="ARBA" id="ARBA00004193"/>
    </source>
</evidence>
<evidence type="ECO:0000259" key="9">
    <source>
        <dbReference type="Pfam" id="PF12849"/>
    </source>
</evidence>
<comment type="function">
    <text evidence="1">Part of the ABC transporter complex PstSACB involved in phosphate import.</text>
</comment>
<gene>
    <name evidence="10" type="ORF">BBG48_008175</name>
    <name evidence="11" type="ORF">FL857_06595</name>
</gene>